<dbReference type="PROSITE" id="PS50896">
    <property type="entry name" value="LISH"/>
    <property type="match status" value="1"/>
</dbReference>
<name>A0A9P4T7T4_CURKU</name>
<protein>
    <recommendedName>
        <fullName evidence="3">LisH domain-containing protein</fullName>
    </recommendedName>
</protein>
<evidence type="ECO:0000313" key="2">
    <source>
        <dbReference type="Proteomes" id="UP000801428"/>
    </source>
</evidence>
<dbReference type="InterPro" id="IPR001680">
    <property type="entry name" value="WD40_rpt"/>
</dbReference>
<dbReference type="InterPro" id="IPR036322">
    <property type="entry name" value="WD40_repeat_dom_sf"/>
</dbReference>
<dbReference type="Proteomes" id="UP000801428">
    <property type="component" value="Unassembled WGS sequence"/>
</dbReference>
<accession>A0A9P4T7T4</accession>
<sequence>MLPSAAELVARYLRANGYTETLKSFVKEADLPGDTGAGTTSSVTLESILHEKKTFDLSLNFEKLGVEDASREWAVPAPFKPTVLDSLPSRSNILSVTVFELLLPSATAAQQYIAVTTADRRLHLLNPASRTCELAHSYTNFQESPILDIVTLGPRYMVIASMSGKLVLYDTSNDKILDERKDHSKYAVKIASWSSGDSVLLASAGWDSKVFVYNVDTGNGAPRLGEPVATLTLPSIPETVLFIRSPEDGTPILLLARRDSTFLYYYSLPNANTTAMSLLGKQNLAPHSNAWVAFTPADVQICPSDPSVVAVATSSTPHMKLLILKLLLPPAQSAGPEDTAVSEPTIPAAVTQASQARAELVIADREEAAIMVNVSTMAPQTAYSTPRLTWRPDGSGVYVSSDDGVVRGIEASSGKLVSSLEGHEPGSKLRCLWAGILRTPSSDTLEATNDHEVLISGGFDQRLILWGN</sequence>
<comment type="caution">
    <text evidence="1">The sequence shown here is derived from an EMBL/GenBank/DDBJ whole genome shotgun (WGS) entry which is preliminary data.</text>
</comment>
<dbReference type="SUPFAM" id="SSF50978">
    <property type="entry name" value="WD40 repeat-like"/>
    <property type="match status" value="1"/>
</dbReference>
<dbReference type="InterPro" id="IPR015943">
    <property type="entry name" value="WD40/YVTN_repeat-like_dom_sf"/>
</dbReference>
<evidence type="ECO:0008006" key="3">
    <source>
        <dbReference type="Google" id="ProtNLM"/>
    </source>
</evidence>
<gene>
    <name evidence="1" type="ORF">E8E13_004314</name>
</gene>
<dbReference type="Pfam" id="PF08513">
    <property type="entry name" value="LisH"/>
    <property type="match status" value="1"/>
</dbReference>
<dbReference type="SMART" id="SM00320">
    <property type="entry name" value="WD40"/>
    <property type="match status" value="3"/>
</dbReference>
<dbReference type="EMBL" id="SWKU01000023">
    <property type="protein sequence ID" value="KAF2997367.1"/>
    <property type="molecule type" value="Genomic_DNA"/>
</dbReference>
<dbReference type="Gene3D" id="2.130.10.10">
    <property type="entry name" value="YVTN repeat-like/Quinoprotein amine dehydrogenase"/>
    <property type="match status" value="2"/>
</dbReference>
<evidence type="ECO:0000313" key="1">
    <source>
        <dbReference type="EMBL" id="KAF2997367.1"/>
    </source>
</evidence>
<dbReference type="OrthoDB" id="1932312at2759"/>
<reference evidence="1" key="1">
    <citation type="submission" date="2019-04" db="EMBL/GenBank/DDBJ databases">
        <title>Sequencing of skin fungus with MAO and IRED activity.</title>
        <authorList>
            <person name="Marsaioli A.J."/>
            <person name="Bonatto J.M.C."/>
            <person name="Reis Junior O."/>
        </authorList>
    </citation>
    <scope>NUCLEOTIDE SEQUENCE</scope>
    <source>
        <strain evidence="1">30M1</strain>
    </source>
</reference>
<organism evidence="1 2">
    <name type="scientific">Curvularia kusanoi</name>
    <name type="common">Cochliobolus kusanoi</name>
    <dbReference type="NCBI Taxonomy" id="90978"/>
    <lineage>
        <taxon>Eukaryota</taxon>
        <taxon>Fungi</taxon>
        <taxon>Dikarya</taxon>
        <taxon>Ascomycota</taxon>
        <taxon>Pezizomycotina</taxon>
        <taxon>Dothideomycetes</taxon>
        <taxon>Pleosporomycetidae</taxon>
        <taxon>Pleosporales</taxon>
        <taxon>Pleosporineae</taxon>
        <taxon>Pleosporaceae</taxon>
        <taxon>Curvularia</taxon>
    </lineage>
</organism>
<dbReference type="AlphaFoldDB" id="A0A9P4T7T4"/>
<proteinExistence type="predicted"/>
<keyword evidence="2" id="KW-1185">Reference proteome</keyword>
<dbReference type="InterPro" id="IPR006594">
    <property type="entry name" value="LisH"/>
</dbReference>